<name>A0A915P0H4_9BILA</name>
<proteinExistence type="predicted"/>
<accession>A0A915P0H4</accession>
<evidence type="ECO:0000256" key="1">
    <source>
        <dbReference type="SAM" id="SignalP"/>
    </source>
</evidence>
<keyword evidence="2" id="KW-1185">Reference proteome</keyword>
<evidence type="ECO:0000313" key="3">
    <source>
        <dbReference type="WBParaSite" id="scf7180000421703.g7630"/>
    </source>
</evidence>
<keyword evidence="1" id="KW-0732">Signal</keyword>
<reference evidence="3" key="1">
    <citation type="submission" date="2022-11" db="UniProtKB">
        <authorList>
            <consortium name="WormBaseParasite"/>
        </authorList>
    </citation>
    <scope>IDENTIFICATION</scope>
</reference>
<organism evidence="2 3">
    <name type="scientific">Meloidogyne floridensis</name>
    <dbReference type="NCBI Taxonomy" id="298350"/>
    <lineage>
        <taxon>Eukaryota</taxon>
        <taxon>Metazoa</taxon>
        <taxon>Ecdysozoa</taxon>
        <taxon>Nematoda</taxon>
        <taxon>Chromadorea</taxon>
        <taxon>Rhabditida</taxon>
        <taxon>Tylenchina</taxon>
        <taxon>Tylenchomorpha</taxon>
        <taxon>Tylenchoidea</taxon>
        <taxon>Meloidogynidae</taxon>
        <taxon>Meloidogyninae</taxon>
        <taxon>Meloidogyne</taxon>
    </lineage>
</organism>
<protein>
    <submittedName>
        <fullName evidence="3">Uncharacterized protein</fullName>
    </submittedName>
</protein>
<feature type="signal peptide" evidence="1">
    <location>
        <begin position="1"/>
        <end position="21"/>
    </location>
</feature>
<feature type="chain" id="PRO_5038123146" evidence="1">
    <location>
        <begin position="22"/>
        <end position="127"/>
    </location>
</feature>
<dbReference type="AlphaFoldDB" id="A0A915P0H4"/>
<dbReference type="WBParaSite" id="scf7180000421703.g7630">
    <property type="protein sequence ID" value="scf7180000421703.g7630"/>
    <property type="gene ID" value="scf7180000421703.g7630"/>
</dbReference>
<sequence length="127" mass="14147">MYNTLILYSTILLTFTRPLKTESTENSSLISEQIASDLHEDNENEETSTTASQNVFTFVKRFQIVCCMDGIPQLSHPELGSFMLPQSIFGIPVELSYASHVISHAEDCPNAKTMDSVHCWIQGGVFA</sequence>
<dbReference type="Proteomes" id="UP000887560">
    <property type="component" value="Unplaced"/>
</dbReference>
<evidence type="ECO:0000313" key="2">
    <source>
        <dbReference type="Proteomes" id="UP000887560"/>
    </source>
</evidence>